<feature type="domain" description="PIN" evidence="2">
    <location>
        <begin position="5"/>
        <end position="108"/>
    </location>
</feature>
<dbReference type="InterPro" id="IPR029060">
    <property type="entry name" value="PIN-like_dom_sf"/>
</dbReference>
<dbReference type="PANTHER" id="PTHR42188">
    <property type="entry name" value="23S RRNA-SPECIFIC ENDONUCLEASE VAPC20"/>
    <property type="match status" value="1"/>
</dbReference>
<proteinExistence type="predicted"/>
<reference evidence="4" key="1">
    <citation type="submission" date="2019-02" db="EMBL/GenBank/DDBJ databases">
        <authorList>
            <person name="Gruber-Vodicka R. H."/>
            <person name="Seah K. B. B."/>
        </authorList>
    </citation>
    <scope>NUCLEOTIDE SEQUENCE</scope>
    <source>
        <strain evidence="3">BECK_S312</strain>
        <strain evidence="4">BECK_S426</strain>
    </source>
</reference>
<dbReference type="AlphaFoldDB" id="A0A450XIU4"/>
<accession>A0A450XIU4</accession>
<dbReference type="EMBL" id="CAADFM010000079">
    <property type="protein sequence ID" value="VFK12923.1"/>
    <property type="molecule type" value="Genomic_DNA"/>
</dbReference>
<dbReference type="Gene3D" id="3.40.50.1010">
    <property type="entry name" value="5'-nuclease"/>
    <property type="match status" value="1"/>
</dbReference>
<feature type="compositionally biased region" description="Polar residues" evidence="1">
    <location>
        <begin position="143"/>
        <end position="153"/>
    </location>
</feature>
<gene>
    <name evidence="3" type="ORF">BECKLPF1236A_GA0070988_1007917</name>
    <name evidence="4" type="ORF">BECKLPF1236C_GA0070990_1008116</name>
</gene>
<dbReference type="PANTHER" id="PTHR42188:SF1">
    <property type="entry name" value="23S RRNA-SPECIFIC ENDONUCLEASE VAPC20"/>
    <property type="match status" value="1"/>
</dbReference>
<protein>
    <recommendedName>
        <fullName evidence="2">PIN domain-containing protein</fullName>
    </recommendedName>
</protein>
<dbReference type="InterPro" id="IPR039018">
    <property type="entry name" value="VapC20-like"/>
</dbReference>
<evidence type="ECO:0000256" key="1">
    <source>
        <dbReference type="SAM" id="MobiDB-lite"/>
    </source>
</evidence>
<dbReference type="InterPro" id="IPR002716">
    <property type="entry name" value="PIN_dom"/>
</dbReference>
<evidence type="ECO:0000313" key="4">
    <source>
        <dbReference type="EMBL" id="VFK29186.1"/>
    </source>
</evidence>
<sequence>MNSCDEFHTRALQLADGIDGRLITTEAVLIEIGNALAKLPWRELAVSALNDLRDDGSVEILPVGPDLFSKALAFYSHHMDKEWGRALFIFRFARDCISFVVMKERKLTDALTTNHHCLVPTCPWSRFSDRRRQRGSGRGIWQESVSKPPSSAT</sequence>
<organism evidence="4">
    <name type="scientific">Candidatus Kentrum sp. LPFa</name>
    <dbReference type="NCBI Taxonomy" id="2126335"/>
    <lineage>
        <taxon>Bacteria</taxon>
        <taxon>Pseudomonadati</taxon>
        <taxon>Pseudomonadota</taxon>
        <taxon>Gammaproteobacteria</taxon>
        <taxon>Candidatus Kentrum</taxon>
    </lineage>
</organism>
<dbReference type="EMBL" id="CAADFP010000081">
    <property type="protein sequence ID" value="VFK29186.1"/>
    <property type="molecule type" value="Genomic_DNA"/>
</dbReference>
<name>A0A450XIU4_9GAMM</name>
<dbReference type="Pfam" id="PF01850">
    <property type="entry name" value="PIN"/>
    <property type="match status" value="1"/>
</dbReference>
<feature type="region of interest" description="Disordered" evidence="1">
    <location>
        <begin position="129"/>
        <end position="153"/>
    </location>
</feature>
<evidence type="ECO:0000313" key="3">
    <source>
        <dbReference type="EMBL" id="VFK12923.1"/>
    </source>
</evidence>
<dbReference type="SUPFAM" id="SSF88723">
    <property type="entry name" value="PIN domain-like"/>
    <property type="match status" value="1"/>
</dbReference>
<dbReference type="GO" id="GO:0004521">
    <property type="term" value="F:RNA endonuclease activity"/>
    <property type="evidence" value="ECO:0007669"/>
    <property type="project" value="InterPro"/>
</dbReference>
<evidence type="ECO:0000259" key="2">
    <source>
        <dbReference type="Pfam" id="PF01850"/>
    </source>
</evidence>
<dbReference type="GO" id="GO:0016075">
    <property type="term" value="P:rRNA catabolic process"/>
    <property type="evidence" value="ECO:0007669"/>
    <property type="project" value="TreeGrafter"/>
</dbReference>